<proteinExistence type="predicted"/>
<dbReference type="STRING" id="67331.SAMN04490357_1014"/>
<evidence type="ECO:0000313" key="1">
    <source>
        <dbReference type="EMBL" id="SEC03444.1"/>
    </source>
</evidence>
<organism evidence="1 2">
    <name type="scientific">Streptomyces misionensis</name>
    <dbReference type="NCBI Taxonomy" id="67331"/>
    <lineage>
        <taxon>Bacteria</taxon>
        <taxon>Bacillati</taxon>
        <taxon>Actinomycetota</taxon>
        <taxon>Actinomycetes</taxon>
        <taxon>Kitasatosporales</taxon>
        <taxon>Streptomycetaceae</taxon>
        <taxon>Streptomyces</taxon>
    </lineage>
</organism>
<evidence type="ECO:0000313" key="2">
    <source>
        <dbReference type="Proteomes" id="UP000182375"/>
    </source>
</evidence>
<reference evidence="1 2" key="1">
    <citation type="submission" date="2016-10" db="EMBL/GenBank/DDBJ databases">
        <authorList>
            <person name="de Groot N.N."/>
        </authorList>
    </citation>
    <scope>NUCLEOTIDE SEQUENCE [LARGE SCALE GENOMIC DNA]</scope>
    <source>
        <strain evidence="1 2">DSM 40306</strain>
    </source>
</reference>
<sequence length="75" mass="8147">MTHGTSPAPQPPSPVLAEYAEATQACRDIAARVGIRNCDNDPDWKAAEWRANDLFDKALAAGHTMDEVLKAGRKQ</sequence>
<accession>A0A1H4P876</accession>
<name>A0A1H4P876_9ACTN</name>
<dbReference type="EMBL" id="FNTD01000004">
    <property type="protein sequence ID" value="SEC03444.1"/>
    <property type="molecule type" value="Genomic_DNA"/>
</dbReference>
<dbReference type="Proteomes" id="UP000182375">
    <property type="component" value="Unassembled WGS sequence"/>
</dbReference>
<protein>
    <submittedName>
        <fullName evidence="1">Uncharacterized protein</fullName>
    </submittedName>
</protein>
<dbReference type="AlphaFoldDB" id="A0A1H4P876"/>
<dbReference type="GeneID" id="95510257"/>
<gene>
    <name evidence="1" type="ORF">SAMN04490357_1014</name>
</gene>
<dbReference type="RefSeq" id="WP_143060417.1">
    <property type="nucleotide sequence ID" value="NZ_FNTD01000004.1"/>
</dbReference>